<keyword evidence="2" id="KW-1133">Transmembrane helix</keyword>
<accession>A0A8S0S3G1</accession>
<keyword evidence="4" id="KW-1185">Reference proteome</keyword>
<evidence type="ECO:0000313" key="3">
    <source>
        <dbReference type="EMBL" id="CAA2985591.1"/>
    </source>
</evidence>
<dbReference type="Proteomes" id="UP000594638">
    <property type="component" value="Unassembled WGS sequence"/>
</dbReference>
<feature type="transmembrane region" description="Helical" evidence="2">
    <location>
        <begin position="141"/>
        <end position="160"/>
    </location>
</feature>
<proteinExistence type="predicted"/>
<keyword evidence="2" id="KW-0472">Membrane</keyword>
<dbReference type="EMBL" id="CACTIH010003815">
    <property type="protein sequence ID" value="CAA2985591.1"/>
    <property type="molecule type" value="Genomic_DNA"/>
</dbReference>
<reference evidence="3 4" key="1">
    <citation type="submission" date="2019-12" db="EMBL/GenBank/DDBJ databases">
        <authorList>
            <person name="Alioto T."/>
            <person name="Alioto T."/>
            <person name="Gomez Garrido J."/>
        </authorList>
    </citation>
    <scope>NUCLEOTIDE SEQUENCE [LARGE SCALE GENOMIC DNA]</scope>
</reference>
<gene>
    <name evidence="3" type="ORF">OLEA9_A041109</name>
</gene>
<sequence>MEESKKTFHEQEKKKMTMKIGKAGGATGAVVLLGVATLAAAAAIVSALVVRRKGRKSGKNHHSHREVEQSLQTEFPETSNKENDQDNASAEREFILRNTSLSAKNHQCNDTADMDVVKDDSASFLFTENLKLAENTNRGTLSPVVVFMYLVLWLVLRQAWPHCVLDHDSLKDPWLLKNLKLVIYYYKSRDA</sequence>
<feature type="compositionally biased region" description="Basic residues" evidence="1">
    <location>
        <begin position="55"/>
        <end position="64"/>
    </location>
</feature>
<feature type="compositionally biased region" description="Polar residues" evidence="1">
    <location>
        <begin position="69"/>
        <end position="78"/>
    </location>
</feature>
<evidence type="ECO:0000256" key="2">
    <source>
        <dbReference type="SAM" id="Phobius"/>
    </source>
</evidence>
<feature type="compositionally biased region" description="Basic and acidic residues" evidence="1">
    <location>
        <begin position="79"/>
        <end position="88"/>
    </location>
</feature>
<protein>
    <submittedName>
        <fullName evidence="3">Uncharacterized protein</fullName>
    </submittedName>
</protein>
<keyword evidence="2" id="KW-0812">Transmembrane</keyword>
<dbReference type="AlphaFoldDB" id="A0A8S0S3G1"/>
<feature type="region of interest" description="Disordered" evidence="1">
    <location>
        <begin position="55"/>
        <end position="88"/>
    </location>
</feature>
<name>A0A8S0S3G1_OLEEU</name>
<comment type="caution">
    <text evidence="3">The sequence shown here is derived from an EMBL/GenBank/DDBJ whole genome shotgun (WGS) entry which is preliminary data.</text>
</comment>
<feature type="transmembrane region" description="Helical" evidence="2">
    <location>
        <begin position="26"/>
        <end position="50"/>
    </location>
</feature>
<evidence type="ECO:0000256" key="1">
    <source>
        <dbReference type="SAM" id="MobiDB-lite"/>
    </source>
</evidence>
<dbReference type="Gramene" id="OE9A041109T2">
    <property type="protein sequence ID" value="OE9A041109C2"/>
    <property type="gene ID" value="OE9A041109"/>
</dbReference>
<organism evidence="3 4">
    <name type="scientific">Olea europaea subsp. europaea</name>
    <dbReference type="NCBI Taxonomy" id="158383"/>
    <lineage>
        <taxon>Eukaryota</taxon>
        <taxon>Viridiplantae</taxon>
        <taxon>Streptophyta</taxon>
        <taxon>Embryophyta</taxon>
        <taxon>Tracheophyta</taxon>
        <taxon>Spermatophyta</taxon>
        <taxon>Magnoliopsida</taxon>
        <taxon>eudicotyledons</taxon>
        <taxon>Gunneridae</taxon>
        <taxon>Pentapetalae</taxon>
        <taxon>asterids</taxon>
        <taxon>lamiids</taxon>
        <taxon>Lamiales</taxon>
        <taxon>Oleaceae</taxon>
        <taxon>Oleeae</taxon>
        <taxon>Olea</taxon>
    </lineage>
</organism>
<evidence type="ECO:0000313" key="4">
    <source>
        <dbReference type="Proteomes" id="UP000594638"/>
    </source>
</evidence>